<dbReference type="RefSeq" id="WP_213235103.1">
    <property type="nucleotide sequence ID" value="NZ_JAHBCL010000002.1"/>
</dbReference>
<evidence type="ECO:0000313" key="3">
    <source>
        <dbReference type="Proteomes" id="UP000746471"/>
    </source>
</evidence>
<keyword evidence="1" id="KW-0812">Transmembrane</keyword>
<keyword evidence="3" id="KW-1185">Reference proteome</keyword>
<comment type="caution">
    <text evidence="2">The sequence shown here is derived from an EMBL/GenBank/DDBJ whole genome shotgun (WGS) entry which is preliminary data.</text>
</comment>
<organism evidence="2 3">
    <name type="scientific">Fusibacter paucivorans</name>
    <dbReference type="NCBI Taxonomy" id="76009"/>
    <lineage>
        <taxon>Bacteria</taxon>
        <taxon>Bacillati</taxon>
        <taxon>Bacillota</taxon>
        <taxon>Clostridia</taxon>
        <taxon>Eubacteriales</taxon>
        <taxon>Eubacteriales Family XII. Incertae Sedis</taxon>
        <taxon>Fusibacter</taxon>
    </lineage>
</organism>
<dbReference type="Proteomes" id="UP000746471">
    <property type="component" value="Unassembled WGS sequence"/>
</dbReference>
<keyword evidence="1" id="KW-1133">Transmembrane helix</keyword>
<accession>A0ABS5PJQ7</accession>
<name>A0ABS5PJQ7_9FIRM</name>
<keyword evidence="1" id="KW-0472">Membrane</keyword>
<dbReference type="EMBL" id="JAHBCL010000002">
    <property type="protein sequence ID" value="MBS7525314.1"/>
    <property type="molecule type" value="Genomic_DNA"/>
</dbReference>
<evidence type="ECO:0000256" key="1">
    <source>
        <dbReference type="SAM" id="Phobius"/>
    </source>
</evidence>
<evidence type="ECO:0000313" key="2">
    <source>
        <dbReference type="EMBL" id="MBS7525314.1"/>
    </source>
</evidence>
<sequence length="129" mass="14830">MGNTNTILIVILVLAVIGGAGAYIYYRNKNMNKLFNDVYNSQMQVPPKKRISFLLLMFHESIASSKKKSKQPANMGKFNNPKYLEVQLLQMSTVLKDRSKVKNKTMKRSLQLLDAYLVWEKKQKTKKAS</sequence>
<gene>
    <name evidence="2" type="ORF">KHM83_01340</name>
</gene>
<proteinExistence type="predicted"/>
<feature type="transmembrane region" description="Helical" evidence="1">
    <location>
        <begin position="6"/>
        <end position="26"/>
    </location>
</feature>
<reference evidence="2 3" key="1">
    <citation type="submission" date="2021-05" db="EMBL/GenBank/DDBJ databases">
        <title>Fusibacter ferrireducens sp. nov., an anaerobic, sulfur- and Fe-reducing bacterium isolated from the mangrove sediment.</title>
        <authorList>
            <person name="Qiu D."/>
        </authorList>
    </citation>
    <scope>NUCLEOTIDE SEQUENCE [LARGE SCALE GENOMIC DNA]</scope>
    <source>
        <strain evidence="2 3">DSM 12116</strain>
    </source>
</reference>
<protein>
    <submittedName>
        <fullName evidence="2">Uncharacterized protein</fullName>
    </submittedName>
</protein>